<comment type="caution">
    <text evidence="2">The sequence shown here is derived from an EMBL/GenBank/DDBJ whole genome shotgun (WGS) entry which is preliminary data.</text>
</comment>
<evidence type="ECO:0000313" key="3">
    <source>
        <dbReference type="Proteomes" id="UP000825935"/>
    </source>
</evidence>
<evidence type="ECO:0000256" key="1">
    <source>
        <dbReference type="SAM" id="Phobius"/>
    </source>
</evidence>
<proteinExistence type="predicted"/>
<accession>A0A8T2U517</accession>
<feature type="transmembrane region" description="Helical" evidence="1">
    <location>
        <begin position="25"/>
        <end position="45"/>
    </location>
</feature>
<keyword evidence="1" id="KW-1133">Transmembrane helix</keyword>
<gene>
    <name evidence="2" type="ORF">KP509_09G014600</name>
</gene>
<sequence>MIAMAATQVAAQAPAAPPMPQSAAPASGSLPIAAPLFLALLAYLLR</sequence>
<organism evidence="2 3">
    <name type="scientific">Ceratopteris richardii</name>
    <name type="common">Triangle waterfern</name>
    <dbReference type="NCBI Taxonomy" id="49495"/>
    <lineage>
        <taxon>Eukaryota</taxon>
        <taxon>Viridiplantae</taxon>
        <taxon>Streptophyta</taxon>
        <taxon>Embryophyta</taxon>
        <taxon>Tracheophyta</taxon>
        <taxon>Polypodiopsida</taxon>
        <taxon>Polypodiidae</taxon>
        <taxon>Polypodiales</taxon>
        <taxon>Pteridineae</taxon>
        <taxon>Pteridaceae</taxon>
        <taxon>Parkerioideae</taxon>
        <taxon>Ceratopteris</taxon>
    </lineage>
</organism>
<dbReference type="AlphaFoldDB" id="A0A8T2U517"/>
<name>A0A8T2U517_CERRI</name>
<keyword evidence="3" id="KW-1185">Reference proteome</keyword>
<keyword evidence="1" id="KW-0472">Membrane</keyword>
<dbReference type="Proteomes" id="UP000825935">
    <property type="component" value="Chromosome 9"/>
</dbReference>
<reference evidence="2" key="1">
    <citation type="submission" date="2021-08" db="EMBL/GenBank/DDBJ databases">
        <title>WGS assembly of Ceratopteris richardii.</title>
        <authorList>
            <person name="Marchant D.B."/>
            <person name="Chen G."/>
            <person name="Jenkins J."/>
            <person name="Shu S."/>
            <person name="Leebens-Mack J."/>
            <person name="Grimwood J."/>
            <person name="Schmutz J."/>
            <person name="Soltis P."/>
            <person name="Soltis D."/>
            <person name="Chen Z.-H."/>
        </authorList>
    </citation>
    <scope>NUCLEOTIDE SEQUENCE</scope>
    <source>
        <strain evidence="2">Whitten #5841</strain>
        <tissue evidence="2">Leaf</tissue>
    </source>
</reference>
<keyword evidence="1" id="KW-0812">Transmembrane</keyword>
<evidence type="ECO:0000313" key="2">
    <source>
        <dbReference type="EMBL" id="KAH7428725.1"/>
    </source>
</evidence>
<dbReference type="EMBL" id="CM035414">
    <property type="protein sequence ID" value="KAH7428725.1"/>
    <property type="molecule type" value="Genomic_DNA"/>
</dbReference>
<protein>
    <submittedName>
        <fullName evidence="2">Uncharacterized protein</fullName>
    </submittedName>
</protein>